<evidence type="ECO:0000313" key="6">
    <source>
        <dbReference type="Proteomes" id="UP001347796"/>
    </source>
</evidence>
<dbReference type="EMBL" id="JAZGQO010000003">
    <property type="protein sequence ID" value="KAK6188973.1"/>
    <property type="molecule type" value="Genomic_DNA"/>
</dbReference>
<keyword evidence="2" id="KW-0732">Signal</keyword>
<evidence type="ECO:0000256" key="1">
    <source>
        <dbReference type="ARBA" id="ARBA00022723"/>
    </source>
</evidence>
<dbReference type="PROSITE" id="PS51046">
    <property type="entry name" value="GON"/>
    <property type="match status" value="1"/>
</dbReference>
<keyword evidence="6" id="KW-1185">Reference proteome</keyword>
<dbReference type="PROSITE" id="PS50948">
    <property type="entry name" value="PAN"/>
    <property type="match status" value="1"/>
</dbReference>
<protein>
    <recommendedName>
        <fullName evidence="7">GON domain-containing protein</fullName>
    </recommendedName>
</protein>
<evidence type="ECO:0000259" key="3">
    <source>
        <dbReference type="PROSITE" id="PS50948"/>
    </source>
</evidence>
<evidence type="ECO:0000256" key="2">
    <source>
        <dbReference type="SAM" id="SignalP"/>
    </source>
</evidence>
<proteinExistence type="predicted"/>
<name>A0AAN8K462_PATCE</name>
<feature type="domain" description="GON" evidence="4">
    <location>
        <begin position="198"/>
        <end position="392"/>
    </location>
</feature>
<comment type="caution">
    <text evidence="5">The sequence shown here is derived from an EMBL/GenBank/DDBJ whole genome shotgun (WGS) entry which is preliminary data.</text>
</comment>
<feature type="chain" id="PRO_5042872698" description="GON domain-containing protein" evidence="2">
    <location>
        <begin position="25"/>
        <end position="407"/>
    </location>
</feature>
<feature type="domain" description="Apple" evidence="3">
    <location>
        <begin position="27"/>
        <end position="122"/>
    </location>
</feature>
<dbReference type="AlphaFoldDB" id="A0AAN8K462"/>
<organism evidence="5 6">
    <name type="scientific">Patella caerulea</name>
    <name type="common">Rayed Mediterranean limpet</name>
    <dbReference type="NCBI Taxonomy" id="87958"/>
    <lineage>
        <taxon>Eukaryota</taxon>
        <taxon>Metazoa</taxon>
        <taxon>Spiralia</taxon>
        <taxon>Lophotrochozoa</taxon>
        <taxon>Mollusca</taxon>
        <taxon>Gastropoda</taxon>
        <taxon>Patellogastropoda</taxon>
        <taxon>Patelloidea</taxon>
        <taxon>Patellidae</taxon>
        <taxon>Patella</taxon>
    </lineage>
</organism>
<dbReference type="GO" id="GO:0008270">
    <property type="term" value="F:zinc ion binding"/>
    <property type="evidence" value="ECO:0007669"/>
    <property type="project" value="InterPro"/>
</dbReference>
<dbReference type="GO" id="GO:0004222">
    <property type="term" value="F:metalloendopeptidase activity"/>
    <property type="evidence" value="ECO:0007669"/>
    <property type="project" value="InterPro"/>
</dbReference>
<dbReference type="Pfam" id="PF08685">
    <property type="entry name" value="GON"/>
    <property type="match status" value="1"/>
</dbReference>
<evidence type="ECO:0008006" key="7">
    <source>
        <dbReference type="Google" id="ProtNLM"/>
    </source>
</evidence>
<gene>
    <name evidence="5" type="ORF">SNE40_005039</name>
</gene>
<feature type="signal peptide" evidence="2">
    <location>
        <begin position="1"/>
        <end position="24"/>
    </location>
</feature>
<evidence type="ECO:0000313" key="5">
    <source>
        <dbReference type="EMBL" id="KAK6188973.1"/>
    </source>
</evidence>
<reference evidence="5 6" key="1">
    <citation type="submission" date="2024-01" db="EMBL/GenBank/DDBJ databases">
        <title>The genome of the rayed Mediterranean limpet Patella caerulea (Linnaeus, 1758).</title>
        <authorList>
            <person name="Anh-Thu Weber A."/>
            <person name="Halstead-Nussloch G."/>
        </authorList>
    </citation>
    <scope>NUCLEOTIDE SEQUENCE [LARGE SCALE GENOMIC DNA]</scope>
    <source>
        <strain evidence="5">AATW-2023a</strain>
        <tissue evidence="5">Whole specimen</tissue>
    </source>
</reference>
<dbReference type="InterPro" id="IPR012314">
    <property type="entry name" value="Pept_M12B_GON-ADAMTSs"/>
</dbReference>
<dbReference type="Proteomes" id="UP001347796">
    <property type="component" value="Unassembled WGS sequence"/>
</dbReference>
<evidence type="ECO:0000259" key="4">
    <source>
        <dbReference type="PROSITE" id="PS51046"/>
    </source>
</evidence>
<accession>A0AAN8K462</accession>
<sequence>MSPKMCSGFAVLLLLLTQNRCLLGQMCSTIDKFVNVRGILENTRIKTEPFMTSRSVGLMSCLRSCATYSLCNAFNFQDSSGTCELQREAVMDENIEDFNGYLTSNLSSWTNKDINYCQNHMCGYNAICEPRLNSYICTVIGCFDSAEPFANKTTFTKKIYDFGDIVDTPCQGDYYTNVTVQCSVAGTWTPFTCYPYQQVRNCKYLHEQCNPTLTDDEYWLYPPSQNGVRTKVYCHNMQTVDPEAFITLNEHNFASKSIYVYDESCLKIKADDVTISTNALGVTAFMKINFAPGTGVVRDDYTFAITNHSVQSFGTAGDCVDDSYKCTPLGNFLINLSGTGLIVDPDISWVADSASSEVTTINDENRVISGTCGKGCSGCSPSSTIKLVPDPNNRPPIESAIRPICTL</sequence>
<keyword evidence="1" id="KW-0479">Metal-binding</keyword>
<dbReference type="InterPro" id="IPR003609">
    <property type="entry name" value="Pan_app"/>
</dbReference>